<keyword evidence="5" id="KW-0862">Zinc</keyword>
<evidence type="ECO:0000259" key="9">
    <source>
        <dbReference type="Pfam" id="PF20410"/>
    </source>
</evidence>
<reference evidence="10 11" key="1">
    <citation type="submission" date="2022-10" db="EMBL/GenBank/DDBJ databases">
        <title>Xanthomonas sp. H13-6.</title>
        <authorList>
            <person name="Liu X."/>
            <person name="Deng Z."/>
            <person name="Jiang Y."/>
            <person name="Yu T."/>
            <person name="Ai J."/>
        </authorList>
    </citation>
    <scope>NUCLEOTIDE SEQUENCE [LARGE SCALE GENOMIC DNA]</scope>
    <source>
        <strain evidence="10 11">H13-6</strain>
    </source>
</reference>
<organism evidence="10 11">
    <name type="scientific">Xanthomonas chitinilytica</name>
    <dbReference type="NCBI Taxonomy" id="2989819"/>
    <lineage>
        <taxon>Bacteria</taxon>
        <taxon>Pseudomonadati</taxon>
        <taxon>Pseudomonadota</taxon>
        <taxon>Gammaproteobacteria</taxon>
        <taxon>Lysobacterales</taxon>
        <taxon>Lysobacteraceae</taxon>
        <taxon>Xanthomonas</taxon>
    </lineage>
</organism>
<accession>A0ABT3JTS6</accession>
<feature type="compositionally biased region" description="Low complexity" evidence="7">
    <location>
        <begin position="458"/>
        <end position="480"/>
    </location>
</feature>
<evidence type="ECO:0000256" key="1">
    <source>
        <dbReference type="ARBA" id="ARBA00001947"/>
    </source>
</evidence>
<feature type="compositionally biased region" description="Low complexity" evidence="7">
    <location>
        <begin position="330"/>
        <end position="342"/>
    </location>
</feature>
<evidence type="ECO:0000256" key="6">
    <source>
        <dbReference type="ARBA" id="ARBA00023049"/>
    </source>
</evidence>
<evidence type="ECO:0000256" key="5">
    <source>
        <dbReference type="ARBA" id="ARBA00022833"/>
    </source>
</evidence>
<evidence type="ECO:0000256" key="7">
    <source>
        <dbReference type="SAM" id="MobiDB-lite"/>
    </source>
</evidence>
<evidence type="ECO:0000256" key="4">
    <source>
        <dbReference type="ARBA" id="ARBA00022801"/>
    </source>
</evidence>
<evidence type="ECO:0000259" key="8">
    <source>
        <dbReference type="Pfam" id="PF01435"/>
    </source>
</evidence>
<proteinExistence type="predicted"/>
<evidence type="ECO:0000313" key="11">
    <source>
        <dbReference type="Proteomes" id="UP001209922"/>
    </source>
</evidence>
<feature type="domain" description="Peptidase M48" evidence="8">
    <location>
        <begin position="55"/>
        <end position="171"/>
    </location>
</feature>
<name>A0ABT3JTS6_9XANT</name>
<dbReference type="RefSeq" id="WP_265126855.1">
    <property type="nucleotide sequence ID" value="NZ_JAPCHY010000003.1"/>
</dbReference>
<keyword evidence="11" id="KW-1185">Reference proteome</keyword>
<keyword evidence="3" id="KW-0479">Metal-binding</keyword>
<gene>
    <name evidence="10" type="ORF">OK345_05150</name>
</gene>
<evidence type="ECO:0000256" key="2">
    <source>
        <dbReference type="ARBA" id="ARBA00022670"/>
    </source>
</evidence>
<evidence type="ECO:0000313" key="10">
    <source>
        <dbReference type="EMBL" id="MCW4471896.1"/>
    </source>
</evidence>
<keyword evidence="4" id="KW-0378">Hydrolase</keyword>
<dbReference type="InterPro" id="IPR046519">
    <property type="entry name" value="X-Tfes_XVIPCD"/>
</dbReference>
<sequence>MASLDFRIEPLLAGLADDPRMPKGAEEDIRRVISESPLLSKVIANAAKDGQIGRIAISNDHNSAGHFEDGKNGRSGTIYISEKLFDESRETRRLDRLTEVLGHEAMHGALTDVRTRAQAKLRLDVNNAMVTAYEAGESVADLTGPVRAYLQTSRRDEASAELFALRALNDRIAHGQSGASATDLESELLQRSMSRCVDRDSPTPRFAEGITYEALTRRPYSEGAGALTDAVEQCFYDGKATLGREKDSDYLNYYGTHAINVVARDYAAFPPGQVPPRPRIDLESLGLDAGQLQRNGVDLGKLSSLTVLDKSSGRFDYMDFTSADRHEVSPRLASPSAPSLTPDDPRHPDHAMLEQIRGKVAELDKANGRTFDQASECLSASLLAAAKEGKLERVDHVLLSRAVESESLPAAYRVFAVEGDPMNPAHHRASVLTEEAVARPVQESFGQVEAINQRHSQEQAMEQQRTQEQQQHQKSAQHSL</sequence>
<keyword evidence="2" id="KW-0645">Protease</keyword>
<feature type="region of interest" description="Disordered" evidence="7">
    <location>
        <begin position="326"/>
        <end position="346"/>
    </location>
</feature>
<comment type="cofactor">
    <cofactor evidence="1">
        <name>Zn(2+)</name>
        <dbReference type="ChEBI" id="CHEBI:29105"/>
    </cofactor>
</comment>
<keyword evidence="6" id="KW-0482">Metalloprotease</keyword>
<comment type="caution">
    <text evidence="10">The sequence shown here is derived from an EMBL/GenBank/DDBJ whole genome shotgun (WGS) entry which is preliminary data.</text>
</comment>
<dbReference type="Proteomes" id="UP001209922">
    <property type="component" value="Unassembled WGS sequence"/>
</dbReference>
<protein>
    <submittedName>
        <fullName evidence="10">Uncharacterized protein</fullName>
    </submittedName>
</protein>
<dbReference type="InterPro" id="IPR001915">
    <property type="entry name" value="Peptidase_M48"/>
</dbReference>
<feature type="domain" description="X-Tfes XVIPCD" evidence="9">
    <location>
        <begin position="343"/>
        <end position="449"/>
    </location>
</feature>
<evidence type="ECO:0000256" key="3">
    <source>
        <dbReference type="ARBA" id="ARBA00022723"/>
    </source>
</evidence>
<dbReference type="EMBL" id="JAPCHY010000003">
    <property type="protein sequence ID" value="MCW4471896.1"/>
    <property type="molecule type" value="Genomic_DNA"/>
</dbReference>
<dbReference type="Pfam" id="PF20410">
    <property type="entry name" value="X-Tfes_XVIPCD"/>
    <property type="match status" value="1"/>
</dbReference>
<feature type="region of interest" description="Disordered" evidence="7">
    <location>
        <begin position="451"/>
        <end position="480"/>
    </location>
</feature>
<dbReference type="Pfam" id="PF01435">
    <property type="entry name" value="Peptidase_M48"/>
    <property type="match status" value="1"/>
</dbReference>